<reference evidence="3" key="1">
    <citation type="submission" date="2018-05" db="EMBL/GenBank/DDBJ databases">
        <authorList>
            <person name="Lanie J.A."/>
            <person name="Ng W.-L."/>
            <person name="Kazmierczak K.M."/>
            <person name="Andrzejewski T.M."/>
            <person name="Davidsen T.M."/>
            <person name="Wayne K.J."/>
            <person name="Tettelin H."/>
            <person name="Glass J.I."/>
            <person name="Rusch D."/>
            <person name="Podicherti R."/>
            <person name="Tsui H.-C.T."/>
            <person name="Winkler M.E."/>
        </authorList>
    </citation>
    <scope>NUCLEOTIDE SEQUENCE</scope>
</reference>
<dbReference type="Pfam" id="PF01266">
    <property type="entry name" value="DAO"/>
    <property type="match status" value="1"/>
</dbReference>
<dbReference type="Gene3D" id="3.50.50.60">
    <property type="entry name" value="FAD/NAD(P)-binding domain"/>
    <property type="match status" value="1"/>
</dbReference>
<dbReference type="GO" id="GO:0016491">
    <property type="term" value="F:oxidoreductase activity"/>
    <property type="evidence" value="ECO:0007669"/>
    <property type="project" value="UniProtKB-KW"/>
</dbReference>
<feature type="non-terminal residue" evidence="3">
    <location>
        <position position="1"/>
    </location>
</feature>
<keyword evidence="1" id="KW-0560">Oxidoreductase</keyword>
<evidence type="ECO:0000256" key="1">
    <source>
        <dbReference type="ARBA" id="ARBA00023002"/>
    </source>
</evidence>
<dbReference type="SUPFAM" id="SSF54373">
    <property type="entry name" value="FAD-linked reductases, C-terminal domain"/>
    <property type="match status" value="1"/>
</dbReference>
<dbReference type="Gene3D" id="3.30.9.10">
    <property type="entry name" value="D-Amino Acid Oxidase, subunit A, domain 2"/>
    <property type="match status" value="1"/>
</dbReference>
<dbReference type="SUPFAM" id="SSF51905">
    <property type="entry name" value="FAD/NAD(P)-binding domain"/>
    <property type="match status" value="1"/>
</dbReference>
<feature type="domain" description="FAD dependent oxidoreductase" evidence="2">
    <location>
        <begin position="2"/>
        <end position="372"/>
    </location>
</feature>
<evidence type="ECO:0000313" key="3">
    <source>
        <dbReference type="EMBL" id="SVA71613.1"/>
    </source>
</evidence>
<organism evidence="3">
    <name type="scientific">marine metagenome</name>
    <dbReference type="NCBI Taxonomy" id="408172"/>
    <lineage>
        <taxon>unclassified sequences</taxon>
        <taxon>metagenomes</taxon>
        <taxon>ecological metagenomes</taxon>
    </lineage>
</organism>
<protein>
    <recommendedName>
        <fullName evidence="2">FAD dependent oxidoreductase domain-containing protein</fullName>
    </recommendedName>
</protein>
<proteinExistence type="predicted"/>
<dbReference type="InterPro" id="IPR036188">
    <property type="entry name" value="FAD/NAD-bd_sf"/>
</dbReference>
<accession>A0A381Y562</accession>
<name>A0A381Y562_9ZZZZ</name>
<sequence length="391" mass="42860">VARGFKIQVIDRDGPAEGASHGNAGVISPWSCVPQSMPGQWKKIPRWILSPEGPIALRWTYAPRMLTWLVRFLASGQIERLDAIANAMLVVNRDCINLYRQLLSGTGHEDLVRDSCYIHVYRDPAMANPELLQWALRRERGVPMEFITGDELQEIEPALAPDYRAAVIIREQARALNPGKIGLALAEKAQKAGVQFTRAQVHQLQPTATDQWVVRTDNGELNSAKVVLAAGAWSARLLKPLGVEIPLEAERGYHVVFEQPGIELNNSVLNKEGLFATSSMEMGLRCAGIAEFAGLDASPDYRRAKILATQAKRMLPELNTDSISEWMGSRPATPDSLPCIGVVPGHRELFGAFGHGHLGLTGAPMTGLMIASALCGENMGIDLSPYRLDRF</sequence>
<evidence type="ECO:0000259" key="2">
    <source>
        <dbReference type="Pfam" id="PF01266"/>
    </source>
</evidence>
<dbReference type="EMBL" id="UINC01017314">
    <property type="protein sequence ID" value="SVA71613.1"/>
    <property type="molecule type" value="Genomic_DNA"/>
</dbReference>
<dbReference type="AlphaFoldDB" id="A0A381Y562"/>
<dbReference type="PANTHER" id="PTHR13847:SF289">
    <property type="entry name" value="GLYCINE OXIDASE"/>
    <property type="match status" value="1"/>
</dbReference>
<dbReference type="PANTHER" id="PTHR13847">
    <property type="entry name" value="SARCOSINE DEHYDROGENASE-RELATED"/>
    <property type="match status" value="1"/>
</dbReference>
<dbReference type="GO" id="GO:0005737">
    <property type="term" value="C:cytoplasm"/>
    <property type="evidence" value="ECO:0007669"/>
    <property type="project" value="TreeGrafter"/>
</dbReference>
<gene>
    <name evidence="3" type="ORF">METZ01_LOCUS124467</name>
</gene>
<dbReference type="InterPro" id="IPR006076">
    <property type="entry name" value="FAD-dep_OxRdtase"/>
</dbReference>